<dbReference type="InterPro" id="IPR050111">
    <property type="entry name" value="C-type_lectin/snaclec_domain"/>
</dbReference>
<evidence type="ECO:0000313" key="3">
    <source>
        <dbReference type="EnsemblMetazoa" id="G6203.1:cds"/>
    </source>
</evidence>
<name>A0A8W8NKV0_MAGGI</name>
<dbReference type="AlphaFoldDB" id="A0A8W8NKV0"/>
<keyword evidence="1" id="KW-1015">Disulfide bond</keyword>
<dbReference type="InterPro" id="IPR001304">
    <property type="entry name" value="C-type_lectin-like"/>
</dbReference>
<feature type="domain" description="C-type lectin" evidence="2">
    <location>
        <begin position="64"/>
        <end position="177"/>
    </location>
</feature>
<dbReference type="InterPro" id="IPR016187">
    <property type="entry name" value="CTDL_fold"/>
</dbReference>
<proteinExistence type="predicted"/>
<dbReference type="InterPro" id="IPR018378">
    <property type="entry name" value="C-type_lectin_CS"/>
</dbReference>
<dbReference type="EnsemblMetazoa" id="G6203.1">
    <property type="protein sequence ID" value="G6203.1:cds"/>
    <property type="gene ID" value="G6203"/>
</dbReference>
<sequence length="399" mass="44982">MIKTAVFETQCSGTGCAFNGCESSGSETCDGQMFTKLSKIQLSINDIWKRKPGAIVCKEGWKRYNGHCYHLFSKKMNWFQAQVFCRNQKTTLLQINDANEHNWLTKNFPIVAYWIDFTDIGTEGKWVTLSTGKSEYTRWHGGQPDNSGGKQNCAYNNYGKGSWDDISCKTTYQVLCEASESASNPTTGLATIITPPFTESKTATRALLIPCTRAWPGIMTAVFETQCSGTGCTFNGCESSGSETCDGQMFTKLNTIQLSINDIWKRKPDAIVCKEGWKRYNGHCYHLFSKKMNWFQAQVFCRNQKTTLLQINDANEHNWLTKNFPIVKYWIDFTDIGTEGKWVTLSTGISEYTRWHSGQPDNSGGKQNCAYNNYVKGSWDDVSCKSAYQVLCEASGSEF</sequence>
<evidence type="ECO:0000256" key="1">
    <source>
        <dbReference type="ARBA" id="ARBA00023157"/>
    </source>
</evidence>
<dbReference type="CDD" id="cd00037">
    <property type="entry name" value="CLECT"/>
    <property type="match status" value="1"/>
</dbReference>
<keyword evidence="4" id="KW-1185">Reference proteome</keyword>
<evidence type="ECO:0000259" key="2">
    <source>
        <dbReference type="PROSITE" id="PS50041"/>
    </source>
</evidence>
<dbReference type="Pfam" id="PF00059">
    <property type="entry name" value="Lectin_C"/>
    <property type="match status" value="2"/>
</dbReference>
<organism evidence="3 4">
    <name type="scientific">Magallana gigas</name>
    <name type="common">Pacific oyster</name>
    <name type="synonym">Crassostrea gigas</name>
    <dbReference type="NCBI Taxonomy" id="29159"/>
    <lineage>
        <taxon>Eukaryota</taxon>
        <taxon>Metazoa</taxon>
        <taxon>Spiralia</taxon>
        <taxon>Lophotrochozoa</taxon>
        <taxon>Mollusca</taxon>
        <taxon>Bivalvia</taxon>
        <taxon>Autobranchia</taxon>
        <taxon>Pteriomorphia</taxon>
        <taxon>Ostreida</taxon>
        <taxon>Ostreoidea</taxon>
        <taxon>Ostreidae</taxon>
        <taxon>Magallana</taxon>
    </lineage>
</organism>
<accession>A0A8W8NKV0</accession>
<protein>
    <recommendedName>
        <fullName evidence="2">C-type lectin domain-containing protein</fullName>
    </recommendedName>
</protein>
<evidence type="ECO:0000313" key="4">
    <source>
        <dbReference type="Proteomes" id="UP000005408"/>
    </source>
</evidence>
<dbReference type="PANTHER" id="PTHR22803">
    <property type="entry name" value="MANNOSE, PHOSPHOLIPASE, LECTIN RECEPTOR RELATED"/>
    <property type="match status" value="1"/>
</dbReference>
<dbReference type="Gene3D" id="3.10.100.10">
    <property type="entry name" value="Mannose-Binding Protein A, subunit A"/>
    <property type="match status" value="2"/>
</dbReference>
<feature type="domain" description="C-type lectin" evidence="2">
    <location>
        <begin position="280"/>
        <end position="393"/>
    </location>
</feature>
<dbReference type="PROSITE" id="PS00615">
    <property type="entry name" value="C_TYPE_LECTIN_1"/>
    <property type="match status" value="2"/>
</dbReference>
<dbReference type="InterPro" id="IPR016186">
    <property type="entry name" value="C-type_lectin-like/link_sf"/>
</dbReference>
<dbReference type="SUPFAM" id="SSF56436">
    <property type="entry name" value="C-type lectin-like"/>
    <property type="match status" value="2"/>
</dbReference>
<dbReference type="SMART" id="SM00034">
    <property type="entry name" value="CLECT"/>
    <property type="match status" value="2"/>
</dbReference>
<dbReference type="Proteomes" id="UP000005408">
    <property type="component" value="Unassembled WGS sequence"/>
</dbReference>
<reference evidence="3" key="1">
    <citation type="submission" date="2022-08" db="UniProtKB">
        <authorList>
            <consortium name="EnsemblMetazoa"/>
        </authorList>
    </citation>
    <scope>IDENTIFICATION</scope>
    <source>
        <strain evidence="3">05x7-T-G4-1.051#20</strain>
    </source>
</reference>
<dbReference type="PROSITE" id="PS50041">
    <property type="entry name" value="C_TYPE_LECTIN_2"/>
    <property type="match status" value="2"/>
</dbReference>